<sequence length="100" mass="12113">MQLTSKEQELLSTYQKWLKENNLSGNCNAYFISQTSMLVFQLWDLEKLISETIWLKTDNQDWQYYIKTLDEKFNKSFSLNEILEIEKNFVLKTFKEKQNL</sequence>
<dbReference type="Proteomes" id="UP001163387">
    <property type="component" value="Chromosome"/>
</dbReference>
<proteinExistence type="predicted"/>
<organism evidence="1 2">
    <name type="scientific">Spiroplasma ixodetis</name>
    <dbReference type="NCBI Taxonomy" id="2141"/>
    <lineage>
        <taxon>Bacteria</taxon>
        <taxon>Bacillati</taxon>
        <taxon>Mycoplasmatota</taxon>
        <taxon>Mollicutes</taxon>
        <taxon>Entomoplasmatales</taxon>
        <taxon>Spiroplasmataceae</taxon>
        <taxon>Spiroplasma</taxon>
    </lineage>
</organism>
<dbReference type="EMBL" id="AP026933">
    <property type="protein sequence ID" value="BDT04543.1"/>
    <property type="molecule type" value="Genomic_DNA"/>
</dbReference>
<keyword evidence="2" id="KW-1185">Reference proteome</keyword>
<accession>A0ABM8BXE1</accession>
<reference evidence="1 2" key="1">
    <citation type="journal article" date="2022" name="Front. Microbiol.">
        <title>Male-killing mechanisms vary between Spiroplasma species.</title>
        <authorList>
            <person name="Arai H."/>
            <person name="Inoue M."/>
            <person name="Kageyama D."/>
        </authorList>
    </citation>
    <scope>NUCLEOTIDE SEQUENCE [LARGE SCALE GENOMIC DNA]</scope>
    <source>
        <strain evidence="2">sHm</strain>
    </source>
</reference>
<protein>
    <submittedName>
        <fullName evidence="1">Uncharacterized protein</fullName>
    </submittedName>
</protein>
<gene>
    <name evidence="1" type="ORF">SHM_21890</name>
</gene>
<name>A0ABM8BXE1_9MOLU</name>
<evidence type="ECO:0000313" key="1">
    <source>
        <dbReference type="EMBL" id="BDT04543.1"/>
    </source>
</evidence>
<dbReference type="RefSeq" id="WP_281748290.1">
    <property type="nucleotide sequence ID" value="NZ_AP026933.1"/>
</dbReference>
<evidence type="ECO:0000313" key="2">
    <source>
        <dbReference type="Proteomes" id="UP001163387"/>
    </source>
</evidence>